<dbReference type="AlphaFoldDB" id="A0A934SSG6"/>
<feature type="domain" description="Right handed beta helix" evidence="3">
    <location>
        <begin position="168"/>
        <end position="286"/>
    </location>
</feature>
<comment type="caution">
    <text evidence="4">The sequence shown here is derived from an EMBL/GenBank/DDBJ whole genome shotgun (WGS) entry which is preliminary data.</text>
</comment>
<evidence type="ECO:0000256" key="1">
    <source>
        <dbReference type="SAM" id="MobiDB-lite"/>
    </source>
</evidence>
<evidence type="ECO:0000313" key="5">
    <source>
        <dbReference type="Proteomes" id="UP000622890"/>
    </source>
</evidence>
<reference evidence="4" key="1">
    <citation type="submission" date="2021-01" db="EMBL/GenBank/DDBJ databases">
        <title>Genome sequence of strain Noviherbaspirillum sp. DKR-6.</title>
        <authorList>
            <person name="Chaudhary D.K."/>
        </authorList>
    </citation>
    <scope>NUCLEOTIDE SEQUENCE</scope>
    <source>
        <strain evidence="4">DKR-6</strain>
    </source>
</reference>
<gene>
    <name evidence="4" type="ORF">JJB74_09140</name>
</gene>
<accession>A0A934SSG6</accession>
<dbReference type="Gene3D" id="2.160.20.10">
    <property type="entry name" value="Single-stranded right-handed beta-helix, Pectin lyase-like"/>
    <property type="match status" value="1"/>
</dbReference>
<dbReference type="InterPro" id="IPR012334">
    <property type="entry name" value="Pectin_lyas_fold"/>
</dbReference>
<dbReference type="Pfam" id="PF13229">
    <property type="entry name" value="Beta_helix"/>
    <property type="match status" value="1"/>
</dbReference>
<feature type="region of interest" description="Disordered" evidence="1">
    <location>
        <begin position="23"/>
        <end position="102"/>
    </location>
</feature>
<dbReference type="InterPro" id="IPR011050">
    <property type="entry name" value="Pectin_lyase_fold/virulence"/>
</dbReference>
<keyword evidence="2" id="KW-0732">Signal</keyword>
<feature type="chain" id="PRO_5036979327" evidence="2">
    <location>
        <begin position="22"/>
        <end position="497"/>
    </location>
</feature>
<dbReference type="SUPFAM" id="SSF51126">
    <property type="entry name" value="Pectin lyase-like"/>
    <property type="match status" value="1"/>
</dbReference>
<evidence type="ECO:0000313" key="4">
    <source>
        <dbReference type="EMBL" id="MBK4734767.1"/>
    </source>
</evidence>
<feature type="signal peptide" evidence="2">
    <location>
        <begin position="1"/>
        <end position="21"/>
    </location>
</feature>
<dbReference type="EMBL" id="JAEPBG010000003">
    <property type="protein sequence ID" value="MBK4734767.1"/>
    <property type="molecule type" value="Genomic_DNA"/>
</dbReference>
<dbReference type="Proteomes" id="UP000622890">
    <property type="component" value="Unassembled WGS sequence"/>
</dbReference>
<sequence>MQKPIRHLVLSVTAAALQLNAASAQSLPPEPSYKGELRSDGKGGVVVMPFADPGRGDNGEAAPSQKTEPPVAQQPRASAQPNPAKPQVAPRPAPDATPPAVIAAGPTTLRVGAGRELRTIAEAAKRARNGDTILIDPGVYPADVAVFNQDRLVIRAVGGRAQLNANGANAEGKAIWVMRGGDILVENIEFHGARVPDHNGAGIRFEHGKLTVRNCLFADNENGILTSGEGSELNIENSEFDHNGTEAGNAHQLYVGSIPRLKVIGSYFHNTAGGHLLKSRADNNFITYNRLTDEAGGQGSYELEFPNGGVNYVIGNIIEQAPTTQNSAIISVGAEGMNKRRNELYLVNNTIVDDREGGGNFLKMPTGLQALKAVNNLLVGSRKSDLSIFAEDVNHRGEPGKVFQVDLGTRVGDTRAKGEVSNNFSVSHDVFAQAAKYDYRLRERSGLAGKYLPPGTSMAASGSGLDLAPRAEYAHRAQTRRLAAAPTLPGALQTPAP</sequence>
<dbReference type="InterPro" id="IPR039448">
    <property type="entry name" value="Beta_helix"/>
</dbReference>
<proteinExistence type="predicted"/>
<evidence type="ECO:0000256" key="2">
    <source>
        <dbReference type="SAM" id="SignalP"/>
    </source>
</evidence>
<name>A0A934SSG6_9BURK</name>
<evidence type="ECO:0000259" key="3">
    <source>
        <dbReference type="Pfam" id="PF13229"/>
    </source>
</evidence>
<protein>
    <submittedName>
        <fullName evidence="4">Right-handed parallel beta-helix repeat-containing protein</fullName>
    </submittedName>
</protein>
<dbReference type="RefSeq" id="WP_200591544.1">
    <property type="nucleotide sequence ID" value="NZ_JAEPBG010000003.1"/>
</dbReference>
<organism evidence="4 5">
    <name type="scientific">Noviherbaspirillum pedocola</name>
    <dbReference type="NCBI Taxonomy" id="2801341"/>
    <lineage>
        <taxon>Bacteria</taxon>
        <taxon>Pseudomonadati</taxon>
        <taxon>Pseudomonadota</taxon>
        <taxon>Betaproteobacteria</taxon>
        <taxon>Burkholderiales</taxon>
        <taxon>Oxalobacteraceae</taxon>
        <taxon>Noviherbaspirillum</taxon>
    </lineage>
</organism>
<keyword evidence="5" id="KW-1185">Reference proteome</keyword>